<feature type="transmembrane region" description="Helical" evidence="6">
    <location>
        <begin position="386"/>
        <end position="407"/>
    </location>
</feature>
<accession>A0A4V1XBP7</accession>
<feature type="transmembrane region" description="Helical" evidence="6">
    <location>
        <begin position="275"/>
        <end position="295"/>
    </location>
</feature>
<evidence type="ECO:0000256" key="5">
    <source>
        <dbReference type="SAM" id="MobiDB-lite"/>
    </source>
</evidence>
<dbReference type="PANTHER" id="PTHR31794">
    <property type="entry name" value="AUXIN EFFLUX TRANSPORTER FAMILY PROTEIN (EUROFUNG)"/>
    <property type="match status" value="1"/>
</dbReference>
<keyword evidence="4 6" id="KW-0472">Membrane</keyword>
<keyword evidence="8" id="KW-1185">Reference proteome</keyword>
<comment type="caution">
    <text evidence="7">The sequence shown here is derived from an EMBL/GenBank/DDBJ whole genome shotgun (WGS) entry which is preliminary data.</text>
</comment>
<dbReference type="GO" id="GO:0055085">
    <property type="term" value="P:transmembrane transport"/>
    <property type="evidence" value="ECO:0007669"/>
    <property type="project" value="InterPro"/>
</dbReference>
<dbReference type="Pfam" id="PF03547">
    <property type="entry name" value="Mem_trans"/>
    <property type="match status" value="1"/>
</dbReference>
<dbReference type="OrthoDB" id="191139at2759"/>
<evidence type="ECO:0000256" key="1">
    <source>
        <dbReference type="ARBA" id="ARBA00004141"/>
    </source>
</evidence>
<gene>
    <name evidence="7" type="ORF">DL764_002812</name>
</gene>
<evidence type="ECO:0000313" key="7">
    <source>
        <dbReference type="EMBL" id="RYP06989.1"/>
    </source>
</evidence>
<sequence>MSSGILISFLGALQASFSVLLTIASGVIAAQFKLISTEAAQEVSGLCVKLLLPCLLISNLGSELHLDTMIRYVPIIIWAAVYTVLSIALANVVAAVFRLPKWVVTVTSFNNTESLPLLLLQALSTTEVLASLVGSGGEDGGIERARSYFLVCSVITNTITFGQGPQILTTSPHDSTVMKAFRWITGRPKPSDQSEPEDSENQRTQIDEQGGERSGDGDESGEPDEQTSLLPRKIRRTGRNVRDGVSSRFGQWFDTAPRPVQKTLKALHTFINPPLVGAFIGVVIGITPPLQRLFFNDMDNGGYFNAWLTKALKNVGELFVALQVVVVGVKLSLSLRMWKKGEEAGSIPLGTLVCVVVVRFILWPAISIPLIWALASRTGLLTDDPMLWWAMMMMPVGPPAMKNLALADVSGTDQKTRMSIAKFLTAS</sequence>
<feature type="transmembrane region" description="Helical" evidence="6">
    <location>
        <begin position="315"/>
        <end position="335"/>
    </location>
</feature>
<dbReference type="GO" id="GO:0016020">
    <property type="term" value="C:membrane"/>
    <property type="evidence" value="ECO:0007669"/>
    <property type="project" value="UniProtKB-SubCell"/>
</dbReference>
<evidence type="ECO:0000256" key="6">
    <source>
        <dbReference type="SAM" id="Phobius"/>
    </source>
</evidence>
<feature type="transmembrane region" description="Helical" evidence="6">
    <location>
        <begin position="72"/>
        <end position="97"/>
    </location>
</feature>
<evidence type="ECO:0008006" key="9">
    <source>
        <dbReference type="Google" id="ProtNLM"/>
    </source>
</evidence>
<dbReference type="Proteomes" id="UP000293360">
    <property type="component" value="Unassembled WGS sequence"/>
</dbReference>
<evidence type="ECO:0000256" key="2">
    <source>
        <dbReference type="ARBA" id="ARBA00022692"/>
    </source>
</evidence>
<reference evidence="7 8" key="1">
    <citation type="submission" date="2018-06" db="EMBL/GenBank/DDBJ databases">
        <title>Complete Genomes of Monosporascus.</title>
        <authorList>
            <person name="Robinson A.J."/>
            <person name="Natvig D.O."/>
        </authorList>
    </citation>
    <scope>NUCLEOTIDE SEQUENCE [LARGE SCALE GENOMIC DNA]</scope>
    <source>
        <strain evidence="7 8">CBS 110550</strain>
    </source>
</reference>
<dbReference type="GO" id="GO:0005783">
    <property type="term" value="C:endoplasmic reticulum"/>
    <property type="evidence" value="ECO:0007669"/>
    <property type="project" value="TreeGrafter"/>
</dbReference>
<dbReference type="InterPro" id="IPR004776">
    <property type="entry name" value="Mem_transp_PIN-like"/>
</dbReference>
<dbReference type="EMBL" id="QJNU01000110">
    <property type="protein sequence ID" value="RYP06989.1"/>
    <property type="molecule type" value="Genomic_DNA"/>
</dbReference>
<organism evidence="7 8">
    <name type="scientific">Monosporascus ibericus</name>
    <dbReference type="NCBI Taxonomy" id="155417"/>
    <lineage>
        <taxon>Eukaryota</taxon>
        <taxon>Fungi</taxon>
        <taxon>Dikarya</taxon>
        <taxon>Ascomycota</taxon>
        <taxon>Pezizomycotina</taxon>
        <taxon>Sordariomycetes</taxon>
        <taxon>Xylariomycetidae</taxon>
        <taxon>Xylariales</taxon>
        <taxon>Xylariales incertae sedis</taxon>
        <taxon>Monosporascus</taxon>
    </lineage>
</organism>
<comment type="subcellular location">
    <subcellularLocation>
        <location evidence="1">Membrane</location>
        <topology evidence="1">Multi-pass membrane protein</topology>
    </subcellularLocation>
</comment>
<protein>
    <recommendedName>
        <fullName evidence="9">Auxin efflux carrier</fullName>
    </recommendedName>
</protein>
<feature type="region of interest" description="Disordered" evidence="5">
    <location>
        <begin position="186"/>
        <end position="236"/>
    </location>
</feature>
<dbReference type="PANTHER" id="PTHR31794:SF4">
    <property type="entry name" value="AUXIN EFFLUX TRANSPORTER FAMILY PROTEIN (EUROFUNG)"/>
    <property type="match status" value="1"/>
</dbReference>
<dbReference type="AlphaFoldDB" id="A0A4V1XBP7"/>
<evidence type="ECO:0000256" key="4">
    <source>
        <dbReference type="ARBA" id="ARBA00023136"/>
    </source>
</evidence>
<keyword evidence="2 6" id="KW-0812">Transmembrane</keyword>
<dbReference type="STRING" id="155417.A0A4V1XBP7"/>
<evidence type="ECO:0000256" key="3">
    <source>
        <dbReference type="ARBA" id="ARBA00022989"/>
    </source>
</evidence>
<proteinExistence type="predicted"/>
<feature type="transmembrane region" description="Helical" evidence="6">
    <location>
        <begin position="347"/>
        <end position="374"/>
    </location>
</feature>
<name>A0A4V1XBP7_9PEZI</name>
<keyword evidence="3 6" id="KW-1133">Transmembrane helix</keyword>
<evidence type="ECO:0000313" key="8">
    <source>
        <dbReference type="Proteomes" id="UP000293360"/>
    </source>
</evidence>